<feature type="compositionally biased region" description="Polar residues" evidence="1">
    <location>
        <begin position="193"/>
        <end position="203"/>
    </location>
</feature>
<reference evidence="5 6" key="1">
    <citation type="submission" date="2017-02" db="UniProtKB">
        <authorList>
            <consortium name="WormBaseParasite"/>
        </authorList>
    </citation>
    <scope>IDENTIFICATION</scope>
</reference>
<feature type="region of interest" description="Disordered" evidence="1">
    <location>
        <begin position="1"/>
        <end position="224"/>
    </location>
</feature>
<dbReference type="AlphaFoldDB" id="A0A0R3TWN4"/>
<organism evidence="6">
    <name type="scientific">Rodentolepis nana</name>
    <name type="common">Dwarf tapeworm</name>
    <name type="synonym">Hymenolepis nana</name>
    <dbReference type="NCBI Taxonomy" id="102285"/>
    <lineage>
        <taxon>Eukaryota</taxon>
        <taxon>Metazoa</taxon>
        <taxon>Spiralia</taxon>
        <taxon>Lophotrochozoa</taxon>
        <taxon>Platyhelminthes</taxon>
        <taxon>Cestoda</taxon>
        <taxon>Eucestoda</taxon>
        <taxon>Cyclophyllidea</taxon>
        <taxon>Hymenolepididae</taxon>
        <taxon>Rodentolepis</taxon>
    </lineage>
</organism>
<evidence type="ECO:0000313" key="3">
    <source>
        <dbReference type="EMBL" id="VDO12592.1"/>
    </source>
</evidence>
<feature type="compositionally biased region" description="Polar residues" evidence="1">
    <location>
        <begin position="11"/>
        <end position="20"/>
    </location>
</feature>
<dbReference type="EMBL" id="UZAE01013576">
    <property type="protein sequence ID" value="VDO10441.1"/>
    <property type="molecule type" value="Genomic_DNA"/>
</dbReference>
<reference evidence="2 4" key="2">
    <citation type="submission" date="2018-11" db="EMBL/GenBank/DDBJ databases">
        <authorList>
            <consortium name="Pathogen Informatics"/>
        </authorList>
    </citation>
    <scope>NUCLEOTIDE SEQUENCE [LARGE SCALE GENOMIC DNA]</scope>
</reference>
<evidence type="ECO:0000313" key="6">
    <source>
        <dbReference type="WBParaSite" id="HNAJ_0001227001-mRNA-1"/>
    </source>
</evidence>
<evidence type="ECO:0000313" key="5">
    <source>
        <dbReference type="WBParaSite" id="HNAJ_0001144201-mRNA-1"/>
    </source>
</evidence>
<evidence type="ECO:0000313" key="2">
    <source>
        <dbReference type="EMBL" id="VDO10441.1"/>
    </source>
</evidence>
<keyword evidence="4" id="KW-1185">Reference proteome</keyword>
<dbReference type="EMBL" id="UZAE01014150">
    <property type="protein sequence ID" value="VDO12592.1"/>
    <property type="molecule type" value="Genomic_DNA"/>
</dbReference>
<proteinExistence type="predicted"/>
<evidence type="ECO:0000256" key="1">
    <source>
        <dbReference type="SAM" id="MobiDB-lite"/>
    </source>
</evidence>
<feature type="compositionally biased region" description="Basic residues" evidence="1">
    <location>
        <begin position="130"/>
        <end position="144"/>
    </location>
</feature>
<accession>A0A0R3TWN4</accession>
<name>A0A0R3TWN4_RODNA</name>
<dbReference type="Proteomes" id="UP000278807">
    <property type="component" value="Unassembled WGS sequence"/>
</dbReference>
<evidence type="ECO:0000313" key="4">
    <source>
        <dbReference type="Proteomes" id="UP000278807"/>
    </source>
</evidence>
<dbReference type="STRING" id="102285.A0A0R3TWN4"/>
<gene>
    <name evidence="2" type="ORF">HNAJ_LOCUS11432</name>
    <name evidence="3" type="ORF">HNAJ_LOCUS12257</name>
</gene>
<protein>
    <submittedName>
        <fullName evidence="2 5">Uncharacterized protein</fullName>
    </submittedName>
</protein>
<sequence length="275" mass="29614">MAPKRAAPRTETVNRQNNKGYQDKKGGLPQEIDQPNRRRNTQPPQTIDLTSSDLSSEISQIDTPRSFDRTSSTASLIELSPPSKRRRLASEVDYSSNFHQNPDIRGGRKDRAVGSDLPPSSFEAGPGSSNRRKTGSCNSKRQRGKGYVGGSSSDHSFVTDSNQPTATTDGSNCLSRTALSRPVTMPANLEDLPSTSKVSTRGDISSRSHEPSGTFVEASGSSSTATGHWFRSFTCFANSADGEQTALDLSDATSAVFNVEKGLVCVEFFALSERA</sequence>
<feature type="compositionally biased region" description="Polar residues" evidence="1">
    <location>
        <begin position="150"/>
        <end position="178"/>
    </location>
</feature>
<dbReference type="WBParaSite" id="HNAJ_0001227001-mRNA-1">
    <property type="protein sequence ID" value="HNAJ_0001227001-mRNA-1"/>
    <property type="gene ID" value="HNAJ_0001227001"/>
</dbReference>
<dbReference type="WBParaSite" id="HNAJ_0001144201-mRNA-1">
    <property type="protein sequence ID" value="HNAJ_0001144201-mRNA-1"/>
    <property type="gene ID" value="HNAJ_0001144201"/>
</dbReference>
<feature type="compositionally biased region" description="Polar residues" evidence="1">
    <location>
        <begin position="41"/>
        <end position="75"/>
    </location>
</feature>